<dbReference type="AlphaFoldDB" id="A0A172XBT6"/>
<dbReference type="RefSeq" id="WP_011772499.1">
    <property type="nucleotide sequence ID" value="NZ_CP015629.1"/>
</dbReference>
<sequence length="86" mass="9343">MVKKEATINAVNGLHVRPASTFVKKAKEYASDITIEADGKSVSGKSLFRLQTLELSSGKKLVVCADGDDEEKAVTELVELIESFKE</sequence>
<comment type="function">
    <text evidence="1">General (non sugar-specific) component of the phosphoenolpyruvate-dependent sugar phosphotransferase system (sugar PTS). This major carbohydrate active-transport system catalyzes the phosphorylation of incoming sugar substrates concomitantly with their translocation across the cell membrane. The phosphoryl group from phosphoenolpyruvate (PEP) is transferred to the phosphoryl carrier protein HPr by enzyme I. Phospho-HPr then transfers it to the PTS EIIA domain.</text>
</comment>
<dbReference type="CDD" id="cd00367">
    <property type="entry name" value="PTS-HPr_like"/>
    <property type="match status" value="1"/>
</dbReference>
<dbReference type="NCBIfam" id="TIGR01003">
    <property type="entry name" value="PTS_HPr_family"/>
    <property type="match status" value="1"/>
</dbReference>
<dbReference type="InterPro" id="IPR050399">
    <property type="entry name" value="HPr"/>
</dbReference>
<keyword evidence="5" id="KW-0963">Cytoplasm</keyword>
<feature type="domain" description="HPr" evidence="9">
    <location>
        <begin position="1"/>
        <end position="86"/>
    </location>
</feature>
<evidence type="ECO:0000256" key="1">
    <source>
        <dbReference type="ARBA" id="ARBA00003681"/>
    </source>
</evidence>
<dbReference type="SUPFAM" id="SSF55594">
    <property type="entry name" value="HPr-like"/>
    <property type="match status" value="1"/>
</dbReference>
<evidence type="ECO:0000313" key="10">
    <source>
        <dbReference type="EMBL" id="ANF34018.1"/>
    </source>
</evidence>
<dbReference type="InterPro" id="IPR001020">
    <property type="entry name" value="PTS_HPr_His_P_site"/>
</dbReference>
<dbReference type="GO" id="GO:0005737">
    <property type="term" value="C:cytoplasm"/>
    <property type="evidence" value="ECO:0007669"/>
    <property type="project" value="UniProtKB-SubCell"/>
</dbReference>
<dbReference type="PANTHER" id="PTHR33705">
    <property type="entry name" value="PHOSPHOCARRIER PROTEIN HPR"/>
    <property type="match status" value="1"/>
</dbReference>
<accession>A0A172XBT6</accession>
<dbReference type="PANTHER" id="PTHR33705:SF1">
    <property type="entry name" value="PHOSPHOCARRIER PROTEIN HPR"/>
    <property type="match status" value="1"/>
</dbReference>
<evidence type="ECO:0000256" key="8">
    <source>
        <dbReference type="ARBA" id="ARBA00033055"/>
    </source>
</evidence>
<evidence type="ECO:0000256" key="4">
    <source>
        <dbReference type="ARBA" id="ARBA00022448"/>
    </source>
</evidence>
<gene>
    <name evidence="10" type="ORF">A7978_02780</name>
</gene>
<dbReference type="InterPro" id="IPR035895">
    <property type="entry name" value="HPr-like_sf"/>
</dbReference>
<dbReference type="OMA" id="MVCAEGD"/>
<organism evidence="10 11">
    <name type="scientific">Borrelia turicatae</name>
    <dbReference type="NCBI Taxonomy" id="142"/>
    <lineage>
        <taxon>Bacteria</taxon>
        <taxon>Pseudomonadati</taxon>
        <taxon>Spirochaetota</taxon>
        <taxon>Spirochaetia</taxon>
        <taxon>Spirochaetales</taxon>
        <taxon>Borreliaceae</taxon>
        <taxon>Borrelia</taxon>
    </lineage>
</organism>
<dbReference type="Proteomes" id="UP000264231">
    <property type="component" value="Chromosome"/>
</dbReference>
<protein>
    <recommendedName>
        <fullName evidence="3">Phosphocarrier protein HPr</fullName>
    </recommendedName>
    <alternativeName>
        <fullName evidence="8">Histidine-containing protein</fullName>
    </alternativeName>
</protein>
<dbReference type="PROSITE" id="PS00369">
    <property type="entry name" value="PTS_HPR_HIS"/>
    <property type="match status" value="1"/>
</dbReference>
<dbReference type="EMBL" id="CP015629">
    <property type="protein sequence ID" value="ANF34018.1"/>
    <property type="molecule type" value="Genomic_DNA"/>
</dbReference>
<reference evidence="10 11" key="1">
    <citation type="submission" date="2016-05" db="EMBL/GenBank/DDBJ databases">
        <title>Chromosome and linear plasmid sequence of a 2015 human isolate of tick-borne relapsing fever spirochete, Borrelia turicatae.</title>
        <authorList>
            <person name="Kingry L.C."/>
            <person name="Dhwani B."/>
            <person name="Replogle A."/>
            <person name="Sexton C."/>
            <person name="Rowe L."/>
            <person name="Stermole B.M."/>
            <person name="Christensen A.M."/>
            <person name="Schriefer M.E."/>
        </authorList>
    </citation>
    <scope>NUCLEOTIDE SEQUENCE [LARGE SCALE GENOMIC DNA]</scope>
    <source>
        <strain evidence="10 11">BTE5EL</strain>
    </source>
</reference>
<dbReference type="Pfam" id="PF00381">
    <property type="entry name" value="PTS-HPr"/>
    <property type="match status" value="1"/>
</dbReference>
<dbReference type="GO" id="GO:0009401">
    <property type="term" value="P:phosphoenolpyruvate-dependent sugar phosphotransferase system"/>
    <property type="evidence" value="ECO:0007669"/>
    <property type="project" value="UniProtKB-KW"/>
</dbReference>
<evidence type="ECO:0000256" key="6">
    <source>
        <dbReference type="ARBA" id="ARBA00022597"/>
    </source>
</evidence>
<keyword evidence="4" id="KW-0813">Transport</keyword>
<dbReference type="InterPro" id="IPR002114">
    <property type="entry name" value="PTS_HPr_Ser_P_site"/>
</dbReference>
<dbReference type="PROSITE" id="PS00589">
    <property type="entry name" value="PTS_HPR_SER"/>
    <property type="match status" value="1"/>
</dbReference>
<comment type="subcellular location">
    <subcellularLocation>
        <location evidence="2">Cytoplasm</location>
    </subcellularLocation>
</comment>
<evidence type="ECO:0000256" key="3">
    <source>
        <dbReference type="ARBA" id="ARBA00020422"/>
    </source>
</evidence>
<dbReference type="PROSITE" id="PS51350">
    <property type="entry name" value="PTS_HPR_DOM"/>
    <property type="match status" value="1"/>
</dbReference>
<dbReference type="Gene3D" id="3.30.1340.10">
    <property type="entry name" value="HPr-like"/>
    <property type="match status" value="1"/>
</dbReference>
<keyword evidence="6" id="KW-0762">Sugar transport</keyword>
<dbReference type="InterPro" id="IPR000032">
    <property type="entry name" value="HPr-like"/>
</dbReference>
<keyword evidence="7" id="KW-0598">Phosphotransferase system</keyword>
<evidence type="ECO:0000256" key="7">
    <source>
        <dbReference type="ARBA" id="ARBA00022683"/>
    </source>
</evidence>
<dbReference type="PRINTS" id="PR00107">
    <property type="entry name" value="PHOSPHOCPHPR"/>
</dbReference>
<evidence type="ECO:0000256" key="5">
    <source>
        <dbReference type="ARBA" id="ARBA00022490"/>
    </source>
</evidence>
<name>A0A172XBT6_BORTU</name>
<evidence type="ECO:0000313" key="11">
    <source>
        <dbReference type="Proteomes" id="UP000264231"/>
    </source>
</evidence>
<evidence type="ECO:0000259" key="9">
    <source>
        <dbReference type="PROSITE" id="PS51350"/>
    </source>
</evidence>
<proteinExistence type="predicted"/>
<evidence type="ECO:0000256" key="2">
    <source>
        <dbReference type="ARBA" id="ARBA00004496"/>
    </source>
</evidence>